<dbReference type="Proteomes" id="UP000035681">
    <property type="component" value="Unplaced"/>
</dbReference>
<dbReference type="GO" id="GO:0003723">
    <property type="term" value="F:RNA binding"/>
    <property type="evidence" value="ECO:0007669"/>
    <property type="project" value="UniProtKB-UniRule"/>
</dbReference>
<dbReference type="InterPro" id="IPR027417">
    <property type="entry name" value="P-loop_NTPase"/>
</dbReference>
<dbReference type="InterPro" id="IPR048333">
    <property type="entry name" value="HA2_WH"/>
</dbReference>
<name>A0A0K0EC50_STRER</name>
<organism evidence="12">
    <name type="scientific">Strongyloides stercoralis</name>
    <name type="common">Threadworm</name>
    <dbReference type="NCBI Taxonomy" id="6248"/>
    <lineage>
        <taxon>Eukaryota</taxon>
        <taxon>Metazoa</taxon>
        <taxon>Ecdysozoa</taxon>
        <taxon>Nematoda</taxon>
        <taxon>Chromadorea</taxon>
        <taxon>Rhabditida</taxon>
        <taxon>Tylenchina</taxon>
        <taxon>Panagrolaimomorpha</taxon>
        <taxon>Strongyloidoidea</taxon>
        <taxon>Strongyloididae</taxon>
        <taxon>Strongyloides</taxon>
    </lineage>
</organism>
<dbReference type="InterPro" id="IPR014001">
    <property type="entry name" value="Helicase_ATP-bd"/>
</dbReference>
<dbReference type="WBParaSite" id="SSTP_0000705800.1">
    <property type="protein sequence ID" value="SSTP_0000705800.1"/>
    <property type="gene ID" value="SSTP_0000705800"/>
</dbReference>
<feature type="domain" description="Helicase ATP-binding" evidence="9">
    <location>
        <begin position="275"/>
        <end position="441"/>
    </location>
</feature>
<evidence type="ECO:0000313" key="11">
    <source>
        <dbReference type="Proteomes" id="UP000035681"/>
    </source>
</evidence>
<evidence type="ECO:0000256" key="3">
    <source>
        <dbReference type="ARBA" id="ARBA00022741"/>
    </source>
</evidence>
<dbReference type="Pfam" id="PF04408">
    <property type="entry name" value="WHD_HA2"/>
    <property type="match status" value="1"/>
</dbReference>
<dbReference type="PANTHER" id="PTHR18934">
    <property type="entry name" value="ATP-DEPENDENT RNA HELICASE"/>
    <property type="match status" value="1"/>
</dbReference>
<dbReference type="SUPFAM" id="SSF52540">
    <property type="entry name" value="P-loop containing nucleoside triphosphate hydrolases"/>
    <property type="match status" value="1"/>
</dbReference>
<dbReference type="WBParaSite" id="TCONS_00013782.p1">
    <property type="protein sequence ID" value="TCONS_00013782.p1"/>
    <property type="gene ID" value="XLOC_008693"/>
</dbReference>
<dbReference type="Gene3D" id="3.40.50.300">
    <property type="entry name" value="P-loop containing nucleotide triphosphate hydrolases"/>
    <property type="match status" value="2"/>
</dbReference>
<feature type="domain" description="Helicase C-terminal" evidence="10">
    <location>
        <begin position="511"/>
        <end position="685"/>
    </location>
</feature>
<dbReference type="STRING" id="6248.A0A0K0EC50"/>
<keyword evidence="11" id="KW-1185">Reference proteome</keyword>
<dbReference type="GO" id="GO:0050684">
    <property type="term" value="P:regulation of mRNA processing"/>
    <property type="evidence" value="ECO:0007669"/>
    <property type="project" value="TreeGrafter"/>
</dbReference>
<dbReference type="EC" id="3.6.4.13" evidence="2"/>
<feature type="domain" description="DRBM" evidence="8">
    <location>
        <begin position="57"/>
        <end position="130"/>
    </location>
</feature>
<dbReference type="InterPro" id="IPR011545">
    <property type="entry name" value="DEAD/DEAH_box_helicase_dom"/>
</dbReference>
<dbReference type="AlphaFoldDB" id="A0A0K0EC50"/>
<evidence type="ECO:0000256" key="7">
    <source>
        <dbReference type="PROSITE-ProRule" id="PRU00266"/>
    </source>
</evidence>
<dbReference type="InterPro" id="IPR001650">
    <property type="entry name" value="Helicase_C-like"/>
</dbReference>
<dbReference type="InterPro" id="IPR002464">
    <property type="entry name" value="DNA/RNA_helicase_DEAH_CS"/>
</dbReference>
<dbReference type="SMART" id="SM00847">
    <property type="entry name" value="HA2"/>
    <property type="match status" value="1"/>
</dbReference>
<reference evidence="12" key="1">
    <citation type="submission" date="2015-08" db="UniProtKB">
        <authorList>
            <consortium name="WormBaseParasite"/>
        </authorList>
    </citation>
    <scope>IDENTIFICATION</scope>
</reference>
<dbReference type="Gene3D" id="3.30.160.20">
    <property type="match status" value="1"/>
</dbReference>
<dbReference type="GO" id="GO:0005730">
    <property type="term" value="C:nucleolus"/>
    <property type="evidence" value="ECO:0007669"/>
    <property type="project" value="TreeGrafter"/>
</dbReference>
<dbReference type="GO" id="GO:0016887">
    <property type="term" value="F:ATP hydrolysis activity"/>
    <property type="evidence" value="ECO:0007669"/>
    <property type="project" value="TreeGrafter"/>
</dbReference>
<dbReference type="SMART" id="SM00490">
    <property type="entry name" value="HELICc"/>
    <property type="match status" value="1"/>
</dbReference>
<evidence type="ECO:0000256" key="2">
    <source>
        <dbReference type="ARBA" id="ARBA00012552"/>
    </source>
</evidence>
<dbReference type="GO" id="GO:0045944">
    <property type="term" value="P:positive regulation of transcription by RNA polymerase II"/>
    <property type="evidence" value="ECO:0007669"/>
    <property type="project" value="TreeGrafter"/>
</dbReference>
<dbReference type="SUPFAM" id="SSF54768">
    <property type="entry name" value="dsRNA-binding domain-like"/>
    <property type="match status" value="1"/>
</dbReference>
<dbReference type="PROSITE" id="PS51192">
    <property type="entry name" value="HELICASE_ATP_BIND_1"/>
    <property type="match status" value="1"/>
</dbReference>
<keyword evidence="6" id="KW-0067">ATP-binding</keyword>
<dbReference type="CDD" id="cd18791">
    <property type="entry name" value="SF2_C_RHA"/>
    <property type="match status" value="1"/>
</dbReference>
<dbReference type="PROSITE" id="PS50137">
    <property type="entry name" value="DS_RBD"/>
    <property type="match status" value="1"/>
</dbReference>
<dbReference type="Gene3D" id="1.20.120.1080">
    <property type="match status" value="1"/>
</dbReference>
<dbReference type="PROSITE" id="PS51194">
    <property type="entry name" value="HELICASE_CTER"/>
    <property type="match status" value="1"/>
</dbReference>
<keyword evidence="7" id="KW-0694">RNA-binding</keyword>
<protein>
    <recommendedName>
        <fullName evidence="2">RNA helicase</fullName>
        <ecNumber evidence="2">3.6.4.13</ecNumber>
    </recommendedName>
</protein>
<keyword evidence="5" id="KW-0347">Helicase</keyword>
<comment type="similarity">
    <text evidence="1">Belongs to the DEAD box helicase family. DEAH subfamily.</text>
</comment>
<dbReference type="PROSITE" id="PS00690">
    <property type="entry name" value="DEAH_ATP_HELICASE"/>
    <property type="match status" value="1"/>
</dbReference>
<dbReference type="Pfam" id="PF00271">
    <property type="entry name" value="Helicase_C"/>
    <property type="match status" value="1"/>
</dbReference>
<sequence>MLSSFWHTISNNSNNTPDTIPNEGKTLTDLTEDDKYLKDENEIKEIIFNNITITRENSKRYLNEILQKRGMSAVDYDVSTKTNKYNIRFFATGKIKFLNSNQIFEANGMGNSKKEATNDCSFKLLHKILSSENLSKSFREVNEQGIIDIGEVVSIEKDEKLIKDIETYLRIKQIILPELPKYNPKIKISLTSHIILNKHKQDSVKNCIVDQWSLPFAGFNCWNSSVININSIYANKTLDELSTYIGREESLKIPLPIIENARKSLPIYKHKDKIIEKCLKYQVVLIKSSTGSGKSTQVAQYLLSYYINEGRGAEFNCYITQPRRFSAISLAERVSKERYEDIGLSVGYSVRFDSRLPRPFGAICFCTVGTLLKRMEGGLFGVSHIIIDEVHERELNTDFLLIILRELSYKFPNLKIILMSATVDTTLFSNYFYNLEIVSIDDKGYNVEHYFLQDIVQALKYMPEKFEFPHNIKQDNTFWNWNNINPTTGLSPISKIITEHVLENEEIPYEIIKKLIETCAKKEERGSVLVFMPGWNEIQHLIKYLKESKQNTNGLKYHILPLHSLLPIEEQRLVFETPPDGYIKIIVSTNIAESSITVNDVLYVIDTCRVRKKMYTKRYNMSEFVQMWTSKACIYQRRGRVGRVRDGFCFHLCSQEQFDQLPEYSMPEILISPLHSTILAVKVLGLGNSVDFIMKALEPPNKDSIINDEIYLQTICALDEFKELTSLGRKLAQLPISPIMGKTILMSAIFDLVDPMTMIVSHAELQKDIFHLASNNIMLKNSYDKLLGDWQSDHLLPLFIHNYIKKNTKQAFSMQVLCQYININHSTYKMMLSLYTQLTKILQSKCKIPCLNEIINMDNSKKNVRSHVILSLLVGAYYPNIAFMKKKKKFISIDRSSIIPHKYSSIFNKSYLSFSSSPFCVYSEKVMSIFPQCKEISVISPLQLLLFGCKDVLICGENEILLDNHIKIRMDPKFAQLILAIRPCVDELLISVCEKPHMLSYLDFNRYCVKNIVERISTLGYKTNECNDINLLMKYQTNISFPDVETILEQQNFVNGDFYNDIINDDLKVLNNEHNSEKLVQNRYNELINLEHQTTLTNDLCLKSSKIQLYKVNSNPSNIVDNVNRKRKIIENSSSYNDKMFSMIHDYSDNSPIYNKIKNNDLSISNVKILPQLQQNKLLKNNAAKELSKHNFTIPELPMSKNNIDIQNSEVINDNTEKIHYSGFSCKQNL</sequence>
<evidence type="ECO:0000256" key="1">
    <source>
        <dbReference type="ARBA" id="ARBA00008792"/>
    </source>
</evidence>
<dbReference type="GO" id="GO:0003724">
    <property type="term" value="F:RNA helicase activity"/>
    <property type="evidence" value="ECO:0007669"/>
    <property type="project" value="UniProtKB-EC"/>
</dbReference>
<evidence type="ECO:0000259" key="10">
    <source>
        <dbReference type="PROSITE" id="PS51194"/>
    </source>
</evidence>
<evidence type="ECO:0000259" key="9">
    <source>
        <dbReference type="PROSITE" id="PS51192"/>
    </source>
</evidence>
<keyword evidence="4" id="KW-0378">Hydrolase</keyword>
<dbReference type="GO" id="GO:0043138">
    <property type="term" value="F:3'-5' DNA helicase activity"/>
    <property type="evidence" value="ECO:0007669"/>
    <property type="project" value="TreeGrafter"/>
</dbReference>
<evidence type="ECO:0000256" key="5">
    <source>
        <dbReference type="ARBA" id="ARBA00022806"/>
    </source>
</evidence>
<keyword evidence="3" id="KW-0547">Nucleotide-binding</keyword>
<dbReference type="InterPro" id="IPR014720">
    <property type="entry name" value="dsRBD_dom"/>
</dbReference>
<evidence type="ECO:0000259" key="8">
    <source>
        <dbReference type="PROSITE" id="PS50137"/>
    </source>
</evidence>
<dbReference type="PANTHER" id="PTHR18934:SF119">
    <property type="entry name" value="ATP-DEPENDENT RNA HELICASE A"/>
    <property type="match status" value="1"/>
</dbReference>
<dbReference type="SMART" id="SM00487">
    <property type="entry name" value="DEXDc"/>
    <property type="match status" value="1"/>
</dbReference>
<accession>A0A0K0EC50</accession>
<dbReference type="GO" id="GO:1990904">
    <property type="term" value="C:ribonucleoprotein complex"/>
    <property type="evidence" value="ECO:0007669"/>
    <property type="project" value="TreeGrafter"/>
</dbReference>
<evidence type="ECO:0000256" key="4">
    <source>
        <dbReference type="ARBA" id="ARBA00022801"/>
    </source>
</evidence>
<evidence type="ECO:0000313" key="12">
    <source>
        <dbReference type="WBParaSite" id="SSTP_0000705800.1"/>
    </source>
</evidence>
<proteinExistence type="inferred from homology"/>
<dbReference type="InterPro" id="IPR007502">
    <property type="entry name" value="Helicase-assoc_dom"/>
</dbReference>
<dbReference type="Pfam" id="PF00270">
    <property type="entry name" value="DEAD"/>
    <property type="match status" value="1"/>
</dbReference>
<dbReference type="GO" id="GO:0005524">
    <property type="term" value="F:ATP binding"/>
    <property type="evidence" value="ECO:0007669"/>
    <property type="project" value="UniProtKB-KW"/>
</dbReference>
<evidence type="ECO:0000256" key="6">
    <source>
        <dbReference type="ARBA" id="ARBA00022840"/>
    </source>
</evidence>